<dbReference type="PANTHER" id="PTHR42844">
    <property type="entry name" value="DIHYDRONEOPTERIN ALDOLASE 1-RELATED"/>
    <property type="match status" value="1"/>
</dbReference>
<dbReference type="CDD" id="cd00534">
    <property type="entry name" value="DHNA_DHNTPE"/>
    <property type="match status" value="1"/>
</dbReference>
<dbReference type="EMBL" id="AP011638">
    <property type="protein sequence ID" value="BAL52730.1"/>
    <property type="molecule type" value="Genomic_DNA"/>
</dbReference>
<reference evidence="8" key="1">
    <citation type="journal article" date="2005" name="Environ. Microbiol.">
        <title>Genetic and functional properties of uncultivated thermophilic crenarchaeotes from a subsurface gold mine as revealed by analysis of genome fragments.</title>
        <authorList>
            <person name="Nunoura T."/>
            <person name="Hirayama H."/>
            <person name="Takami H."/>
            <person name="Oida H."/>
            <person name="Nishi S."/>
            <person name="Shimamura S."/>
            <person name="Suzuki Y."/>
            <person name="Inagaki F."/>
            <person name="Takai K."/>
            <person name="Nealson K.H."/>
            <person name="Horikoshi K."/>
        </authorList>
    </citation>
    <scope>NUCLEOTIDE SEQUENCE</scope>
</reference>
<evidence type="ECO:0000259" key="7">
    <source>
        <dbReference type="SMART" id="SM00905"/>
    </source>
</evidence>
<keyword evidence="4 6" id="KW-0289">Folate biosynthesis</keyword>
<feature type="domain" description="Dihydroneopterin aldolase/epimerase" evidence="7">
    <location>
        <begin position="4"/>
        <end position="114"/>
    </location>
</feature>
<dbReference type="SUPFAM" id="SSF55620">
    <property type="entry name" value="Tetrahydrobiopterin biosynthesis enzymes-like"/>
    <property type="match status" value="1"/>
</dbReference>
<dbReference type="GO" id="GO:0046656">
    <property type="term" value="P:folic acid biosynthetic process"/>
    <property type="evidence" value="ECO:0007669"/>
    <property type="project" value="UniProtKB-UniRule"/>
</dbReference>
<organism evidence="8">
    <name type="scientific">uncultured Chloroflexota bacterium</name>
    <dbReference type="NCBI Taxonomy" id="166587"/>
    <lineage>
        <taxon>Bacteria</taxon>
        <taxon>Bacillati</taxon>
        <taxon>Chloroflexota</taxon>
        <taxon>environmental samples</taxon>
    </lineage>
</organism>
<dbReference type="GO" id="GO:0004150">
    <property type="term" value="F:dihydroneopterin aldolase activity"/>
    <property type="evidence" value="ECO:0007669"/>
    <property type="project" value="UniProtKB-UniRule"/>
</dbReference>
<proteinExistence type="inferred from homology"/>
<gene>
    <name evidence="8" type="ORF">HGMM_F03B08C08</name>
</gene>
<dbReference type="Gene3D" id="3.30.1130.10">
    <property type="match status" value="1"/>
</dbReference>
<evidence type="ECO:0000256" key="1">
    <source>
        <dbReference type="ARBA" id="ARBA00001353"/>
    </source>
</evidence>
<accession>H5S994</accession>
<dbReference type="InterPro" id="IPR006157">
    <property type="entry name" value="FolB_dom"/>
</dbReference>
<dbReference type="SMART" id="SM00905">
    <property type="entry name" value="FolB"/>
    <property type="match status" value="1"/>
</dbReference>
<keyword evidence="5 6" id="KW-0456">Lyase</keyword>
<protein>
    <recommendedName>
        <fullName evidence="6">7,8-dihydroneopterin aldolase</fullName>
        <ecNumber evidence="6">4.1.2.25</ecNumber>
    </recommendedName>
</protein>
<name>H5S994_9CHLR</name>
<dbReference type="NCBIfam" id="TIGR00526">
    <property type="entry name" value="folB_dom"/>
    <property type="match status" value="1"/>
</dbReference>
<dbReference type="PANTHER" id="PTHR42844:SF1">
    <property type="entry name" value="DIHYDRONEOPTERIN ALDOLASE 1-RELATED"/>
    <property type="match status" value="1"/>
</dbReference>
<dbReference type="GO" id="GO:0005737">
    <property type="term" value="C:cytoplasm"/>
    <property type="evidence" value="ECO:0007669"/>
    <property type="project" value="TreeGrafter"/>
</dbReference>
<dbReference type="Pfam" id="PF02152">
    <property type="entry name" value="FolB"/>
    <property type="match status" value="1"/>
</dbReference>
<evidence type="ECO:0000256" key="5">
    <source>
        <dbReference type="ARBA" id="ARBA00023239"/>
    </source>
</evidence>
<comment type="function">
    <text evidence="6">Catalyzes the conversion of 7,8-dihydroneopterin to 6-hydroxymethyl-7,8-dihydropterin.</text>
</comment>
<dbReference type="AlphaFoldDB" id="H5S994"/>
<dbReference type="UniPathway" id="UPA00077">
    <property type="reaction ID" value="UER00154"/>
</dbReference>
<evidence type="ECO:0000256" key="3">
    <source>
        <dbReference type="ARBA" id="ARBA00005708"/>
    </source>
</evidence>
<evidence type="ECO:0000313" key="8">
    <source>
        <dbReference type="EMBL" id="BAL52730.1"/>
    </source>
</evidence>
<comment type="catalytic activity">
    <reaction evidence="1 6">
        <text>7,8-dihydroneopterin = 6-hydroxymethyl-7,8-dihydropterin + glycolaldehyde</text>
        <dbReference type="Rhea" id="RHEA:10540"/>
        <dbReference type="ChEBI" id="CHEBI:17001"/>
        <dbReference type="ChEBI" id="CHEBI:17071"/>
        <dbReference type="ChEBI" id="CHEBI:44841"/>
        <dbReference type="EC" id="4.1.2.25"/>
    </reaction>
</comment>
<sequence>MDKIFIKDLLVRGIIGINDWERREAQDILINIVLFADTRRAAQTDAIEDCVNYRTVAKKVQAHAERAARWTVEALANDLARLCLEEPGVQRVIVRVEKPGAVRFAASVGVEIERERENAPGLSEPGIEH</sequence>
<evidence type="ECO:0000256" key="2">
    <source>
        <dbReference type="ARBA" id="ARBA00005013"/>
    </source>
</evidence>
<dbReference type="InterPro" id="IPR043133">
    <property type="entry name" value="GTP-CH-I_C/QueF"/>
</dbReference>
<comment type="pathway">
    <text evidence="2 6">Cofactor biosynthesis; tetrahydrofolate biosynthesis; 2-amino-4-hydroxy-6-hydroxymethyl-7,8-dihydropteridine diphosphate from 7,8-dihydroneopterin triphosphate: step 3/4.</text>
</comment>
<comment type="similarity">
    <text evidence="3 6">Belongs to the DHNA family.</text>
</comment>
<dbReference type="GO" id="GO:0046654">
    <property type="term" value="P:tetrahydrofolate biosynthetic process"/>
    <property type="evidence" value="ECO:0007669"/>
    <property type="project" value="UniProtKB-UniRule"/>
</dbReference>
<dbReference type="NCBIfam" id="TIGR00525">
    <property type="entry name" value="folB"/>
    <property type="match status" value="1"/>
</dbReference>
<evidence type="ECO:0000256" key="4">
    <source>
        <dbReference type="ARBA" id="ARBA00022909"/>
    </source>
</evidence>
<dbReference type="EC" id="4.1.2.25" evidence="6"/>
<evidence type="ECO:0000256" key="6">
    <source>
        <dbReference type="RuleBase" id="RU362079"/>
    </source>
</evidence>
<dbReference type="InterPro" id="IPR006156">
    <property type="entry name" value="Dihydroneopterin_aldolase"/>
</dbReference>
<reference evidence="8" key="2">
    <citation type="journal article" date="2012" name="PLoS ONE">
        <title>A Deeply Branching Thermophilic Bacterium with an Ancient Acetyl-CoA Pathway Dominates a Subsurface Ecosystem.</title>
        <authorList>
            <person name="Takami H."/>
            <person name="Noguchi H."/>
            <person name="Takaki Y."/>
            <person name="Uchiyama I."/>
            <person name="Toyoda A."/>
            <person name="Nishi S."/>
            <person name="Chee G.-J."/>
            <person name="Arai W."/>
            <person name="Nunoura T."/>
            <person name="Itoh T."/>
            <person name="Hattori M."/>
            <person name="Takai K."/>
        </authorList>
    </citation>
    <scope>NUCLEOTIDE SEQUENCE</scope>
</reference>